<dbReference type="InterPro" id="IPR001357">
    <property type="entry name" value="BRCT_dom"/>
</dbReference>
<dbReference type="GO" id="GO:0006270">
    <property type="term" value="P:DNA replication initiation"/>
    <property type="evidence" value="ECO:0007669"/>
    <property type="project" value="TreeGrafter"/>
</dbReference>
<evidence type="ECO:0000259" key="4">
    <source>
        <dbReference type="PROSITE" id="PS51462"/>
    </source>
</evidence>
<reference evidence="5" key="2">
    <citation type="submission" date="2008-07" db="EMBL/GenBank/DDBJ databases">
        <authorList>
            <person name="Genoscope - CEA"/>
        </authorList>
    </citation>
    <scope>NUCLEOTIDE SEQUENCE</scope>
    <source>
        <strain evidence="5">S mat+</strain>
    </source>
</reference>
<dbReference type="VEuPathDB" id="FungiDB:PODANS_7_1390"/>
<dbReference type="CDD" id="cd18433">
    <property type="entry name" value="BRCT_Rad4_rpt3"/>
    <property type="match status" value="1"/>
</dbReference>
<dbReference type="InterPro" id="IPR015797">
    <property type="entry name" value="NUDIX_hydrolase-like_dom_sf"/>
</dbReference>
<organism evidence="5">
    <name type="scientific">Podospora anserina (strain S / ATCC MYA-4624 / DSM 980 / FGSC 10383)</name>
    <name type="common">Pleurage anserina</name>
    <dbReference type="NCBI Taxonomy" id="515849"/>
    <lineage>
        <taxon>Eukaryota</taxon>
        <taxon>Fungi</taxon>
        <taxon>Dikarya</taxon>
        <taxon>Ascomycota</taxon>
        <taxon>Pezizomycotina</taxon>
        <taxon>Sordariomycetes</taxon>
        <taxon>Sordariomycetidae</taxon>
        <taxon>Sordariales</taxon>
        <taxon>Podosporaceae</taxon>
        <taxon>Podospora</taxon>
        <taxon>Podospora anserina</taxon>
    </lineage>
</organism>
<feature type="region of interest" description="Disordered" evidence="2">
    <location>
        <begin position="994"/>
        <end position="1034"/>
    </location>
</feature>
<dbReference type="Pfam" id="PF12738">
    <property type="entry name" value="PTCB-BRCT"/>
    <property type="match status" value="2"/>
</dbReference>
<evidence type="ECO:0000256" key="1">
    <source>
        <dbReference type="ARBA" id="ARBA00022737"/>
    </source>
</evidence>
<dbReference type="PROSITE" id="PS51462">
    <property type="entry name" value="NUDIX"/>
    <property type="match status" value="1"/>
</dbReference>
<dbReference type="HOGENOM" id="CLU_009893_0_0_1"/>
<feature type="domain" description="Nudix hydrolase" evidence="4">
    <location>
        <begin position="39"/>
        <end position="175"/>
    </location>
</feature>
<proteinExistence type="predicted"/>
<dbReference type="KEGG" id="pan:PODANSg2436"/>
<dbReference type="InterPro" id="IPR000086">
    <property type="entry name" value="NUDIX_hydrolase_dom"/>
</dbReference>
<dbReference type="OrthoDB" id="251770at2759"/>
<feature type="compositionally biased region" description="Basic and acidic residues" evidence="2">
    <location>
        <begin position="759"/>
        <end position="769"/>
    </location>
</feature>
<feature type="region of interest" description="Disordered" evidence="2">
    <location>
        <begin position="820"/>
        <end position="914"/>
    </location>
</feature>
<feature type="compositionally biased region" description="Basic and acidic residues" evidence="2">
    <location>
        <begin position="1001"/>
        <end position="1016"/>
    </location>
</feature>
<evidence type="ECO:0000259" key="3">
    <source>
        <dbReference type="PROSITE" id="PS50172"/>
    </source>
</evidence>
<dbReference type="STRING" id="515849.B2ANU8"/>
<evidence type="ECO:0000313" key="5">
    <source>
        <dbReference type="EMBL" id="CAP65652.1"/>
    </source>
</evidence>
<dbReference type="InterPro" id="IPR036420">
    <property type="entry name" value="BRCT_dom_sf"/>
</dbReference>
<gene>
    <name evidence="5" type="ORF">PODANS_7_1390</name>
</gene>
<dbReference type="EMBL" id="CU633873">
    <property type="protein sequence ID" value="CAP65652.1"/>
    <property type="molecule type" value="Genomic_DNA"/>
</dbReference>
<feature type="region of interest" description="Disordered" evidence="2">
    <location>
        <begin position="430"/>
        <end position="528"/>
    </location>
</feature>
<dbReference type="AlphaFoldDB" id="B2ANU8"/>
<feature type="domain" description="BRCT" evidence="3">
    <location>
        <begin position="346"/>
        <end position="414"/>
    </location>
</feature>
<dbReference type="EMBL" id="FO904942">
    <property type="protein sequence ID" value="CDP32713.1"/>
    <property type="molecule type" value="Genomic_DNA"/>
</dbReference>
<evidence type="ECO:0000313" key="7">
    <source>
        <dbReference type="Proteomes" id="UP000001197"/>
    </source>
</evidence>
<dbReference type="Gene3D" id="3.40.50.10190">
    <property type="entry name" value="BRCT domain"/>
    <property type="match status" value="4"/>
</dbReference>
<dbReference type="GeneID" id="6189645"/>
<reference evidence="5 7" key="1">
    <citation type="journal article" date="2008" name="Genome Biol.">
        <title>The genome sequence of the model ascomycete fungus Podospora anserina.</title>
        <authorList>
            <person name="Espagne E."/>
            <person name="Lespinet O."/>
            <person name="Malagnac F."/>
            <person name="Da Silva C."/>
            <person name="Jaillon O."/>
            <person name="Porcel B.M."/>
            <person name="Couloux A."/>
            <person name="Aury J.-M."/>
            <person name="Segurens B."/>
            <person name="Poulain J."/>
            <person name="Anthouard V."/>
            <person name="Grossetete S."/>
            <person name="Khalili H."/>
            <person name="Coppin E."/>
            <person name="Dequard-Chablat M."/>
            <person name="Picard M."/>
            <person name="Contamine V."/>
            <person name="Arnaise S."/>
            <person name="Bourdais A."/>
            <person name="Berteaux-Lecellier V."/>
            <person name="Gautheret D."/>
            <person name="de Vries R.P."/>
            <person name="Battaglia E."/>
            <person name="Coutinho P.M."/>
            <person name="Danchin E.G.J."/>
            <person name="Henrissat B."/>
            <person name="El Khoury R."/>
            <person name="Sainsard-Chanet A."/>
            <person name="Boivin A."/>
            <person name="Pinan-Lucarre B."/>
            <person name="Sellem C.H."/>
            <person name="Debuchy R."/>
            <person name="Wincker P."/>
            <person name="Weissenbach J."/>
            <person name="Silar P."/>
        </authorList>
    </citation>
    <scope>NUCLEOTIDE SEQUENCE [LARGE SCALE GENOMIC DNA]</scope>
    <source>
        <strain evidence="7">S / ATCC MYA-4624 / DSM 980 / FGSC 10383</strain>
        <strain evidence="5">S mat+</strain>
    </source>
</reference>
<feature type="compositionally biased region" description="Basic and acidic residues" evidence="2">
    <location>
        <begin position="742"/>
        <end position="751"/>
    </location>
</feature>
<feature type="compositionally biased region" description="Polar residues" evidence="2">
    <location>
        <begin position="491"/>
        <end position="526"/>
    </location>
</feature>
<dbReference type="SMART" id="SM00292">
    <property type="entry name" value="BRCT"/>
    <property type="match status" value="4"/>
</dbReference>
<feature type="compositionally biased region" description="Polar residues" evidence="2">
    <location>
        <begin position="829"/>
        <end position="839"/>
    </location>
</feature>
<dbReference type="GO" id="GO:0033314">
    <property type="term" value="P:mitotic DNA replication checkpoint signaling"/>
    <property type="evidence" value="ECO:0007669"/>
    <property type="project" value="TreeGrafter"/>
</dbReference>
<name>B2ANU8_PODAN</name>
<sequence length="1095" mass="120849">MPPPPPPSGFTFTFSPNLSAYNVTVGDLLEVRRPHVPLLKHLATGALVFSHDDHILLIQRAPDDSMPLKWEIPGGACDVEDETVLHGLARELWEESGLLMIHAVELVSKDVFLTRRGRTVEKMTFEAEVQIPSTSERPVVTLDPQEHVRFLWATEEECRAGKVNWDGEEVTIDFTTKDQHRVIMTGFKIRRERKQLVGVKEKRCILPTRRDCPHSRCPIPPDLRVTKTSTQPTHYRAEDIASKTIELGGLHKYDLTPECTHLIVGNYDTAKYRHVARERPDIKPMATAWVEAVRDLWVRDAEIDFAALEKQWQMRAFERDGGTMDPNHPRGQLLCCTTGIEDPAARQEIANLIEANGGRYTGDLVKDVTHLIAQKPEGKKYYASKRWGQQTVSVEWVRDSVERGMILDERYYDPVLPREERGVGAWNKERAQHAAMGKRLRENAAAQEDGKRKLRKTASMKLNNQRDNLWGDILGMGKPPQPETAEPFETAPQQPAPSASFQHVTQPSLSGPNPTKSMDTQGSKLSSFGRPDESGVFASCCFFIHGFSAKKTEMLLNTVASLGGMICHSLEEVSSASGAQMAHRFFIIPQESPPEIQPKVPENVSIITEFYIEKCLHNKRFFHPADHVIGRPFPTFPIPGFKKLSICTSNFTGVDLNQIDKSIRQLGARYEERFTADISILVCPTLSGIRPQKLKLALEWKIPVVNAGWLWKCISTGSIVPIRDFLFPELKQQNLQGPKHTMAHETPEATKGRQKPKQAARDTVDKDLLSKSTATTKPTRRSDIDASAFAPEKTDTVAKPPRKRMAPEDSFLTTANTHFETAPTHHAPSESTKTPSNETPRAPLSKALPNCLNRPSSSSSVSSRSGQAPETHKPLSRTRSEVADSEATDGDVGQSADTASPLHSIPEVEARKDNAEKLRAMRAEQERIALSEKLTSALLKRTTSTVIAAGSESAGLTADRLSSMEGDRQQPQAKRRKREILGRAISNVSAVSNISAASSSEQKDAENGSLGDKDKSQGPLVSSSQLHFEDPQSRKAKAALLGKLTGSTVEGGGKLTAEQGFVTIGDLGGYGPSNNASSAGAGAGALPQRRTARRR</sequence>
<dbReference type="PANTHER" id="PTHR13561:SF20">
    <property type="entry name" value="DNA TOPOISOMERASE 2-BINDING PROTEIN 1"/>
    <property type="match status" value="1"/>
</dbReference>
<dbReference type="RefSeq" id="XP_001905411.1">
    <property type="nucleotide sequence ID" value="XM_001905376.1"/>
</dbReference>
<keyword evidence="7" id="KW-1185">Reference proteome</keyword>
<dbReference type="PROSITE" id="PS50172">
    <property type="entry name" value="BRCT"/>
    <property type="match status" value="3"/>
</dbReference>
<feature type="compositionally biased region" description="Basic and acidic residues" evidence="2">
    <location>
        <begin position="870"/>
        <end position="882"/>
    </location>
</feature>
<protein>
    <submittedName>
        <fullName evidence="5">Podospora anserina S mat+ genomic DNA chromosome 7, supercontig 3</fullName>
    </submittedName>
    <submittedName>
        <fullName evidence="6">S-M checkpoint control protein rad4</fullName>
    </submittedName>
</protein>
<feature type="region of interest" description="Disordered" evidence="2">
    <location>
        <begin position="953"/>
        <end position="977"/>
    </location>
</feature>
<feature type="region of interest" description="Disordered" evidence="2">
    <location>
        <begin position="1066"/>
        <end position="1095"/>
    </location>
</feature>
<keyword evidence="1" id="KW-0677">Repeat</keyword>
<dbReference type="Gene3D" id="3.90.79.10">
    <property type="entry name" value="Nucleoside Triphosphate Pyrophosphohydrolase"/>
    <property type="match status" value="1"/>
</dbReference>
<accession>B2ANU8</accession>
<feature type="domain" description="BRCT" evidence="3">
    <location>
        <begin position="532"/>
        <end position="629"/>
    </location>
</feature>
<dbReference type="PANTHER" id="PTHR13561">
    <property type="entry name" value="DNA REPLICATION REGULATOR DPB11-RELATED"/>
    <property type="match status" value="1"/>
</dbReference>
<feature type="domain" description="BRCT" evidence="3">
    <location>
        <begin position="641"/>
        <end position="727"/>
    </location>
</feature>
<dbReference type="CDD" id="cd17731">
    <property type="entry name" value="BRCT_TopBP1_rpt2_like"/>
    <property type="match status" value="1"/>
</dbReference>
<dbReference type="CDD" id="cd02883">
    <property type="entry name" value="NUDIX_Hydrolase"/>
    <property type="match status" value="1"/>
</dbReference>
<dbReference type="SUPFAM" id="SSF52113">
    <property type="entry name" value="BRCT domain"/>
    <property type="match status" value="4"/>
</dbReference>
<dbReference type="Proteomes" id="UP000001197">
    <property type="component" value="Chromosome 7"/>
</dbReference>
<dbReference type="Pfam" id="PF00293">
    <property type="entry name" value="NUDIX"/>
    <property type="match status" value="1"/>
</dbReference>
<feature type="region of interest" description="Disordered" evidence="2">
    <location>
        <begin position="736"/>
        <end position="806"/>
    </location>
</feature>
<evidence type="ECO:0000313" key="6">
    <source>
        <dbReference type="EMBL" id="CDP32713.1"/>
    </source>
</evidence>
<feature type="compositionally biased region" description="Low complexity" evidence="2">
    <location>
        <begin position="856"/>
        <end position="865"/>
    </location>
</feature>
<reference evidence="6" key="4">
    <citation type="submission" date="2014-09" db="EMBL/GenBank/DDBJ databases">
        <title>Maintaining two mating types: Structure of the mating type locus and its role in heterokaryosis in Podospora anserina.</title>
        <authorList>
            <person name="Grognet P."/>
            <person name="Bidard F."/>
            <person name="Kuchly C."/>
            <person name="Chan Ho Tong L."/>
            <person name="Coppin E."/>
            <person name="Ait Benkhali J."/>
            <person name="Couloux A."/>
            <person name="Wincker P."/>
            <person name="Debuchy R."/>
            <person name="Silar P."/>
        </authorList>
    </citation>
    <scope>NUCLEOTIDE SEQUENCE</scope>
</reference>
<reference evidence="7" key="3">
    <citation type="journal article" date="2014" name="Genetics">
        <title>Maintaining two mating types: Structure of the mating type locus and its role in heterokaryosis in Podospora anserina.</title>
        <authorList>
            <person name="Grognet P."/>
            <person name="Bidard F."/>
            <person name="Kuchly C."/>
            <person name="Tong L.C.H."/>
            <person name="Coppin E."/>
            <person name="Benkhali J.A."/>
            <person name="Couloux A."/>
            <person name="Wincker P."/>
            <person name="Debuchy R."/>
            <person name="Silar P."/>
        </authorList>
    </citation>
    <scope>GENOME REANNOTATION</scope>
    <source>
        <strain evidence="7">S / ATCC MYA-4624 / DSM 980 / FGSC 10383</strain>
    </source>
</reference>
<evidence type="ECO:0000256" key="2">
    <source>
        <dbReference type="SAM" id="MobiDB-lite"/>
    </source>
</evidence>
<dbReference type="eggNOG" id="KOG1929">
    <property type="taxonomic scope" value="Eukaryota"/>
</dbReference>
<dbReference type="InterPro" id="IPR059215">
    <property type="entry name" value="BRCT2_TopBP1-like"/>
</dbReference>
<dbReference type="GO" id="GO:0007095">
    <property type="term" value="P:mitotic G2 DNA damage checkpoint signaling"/>
    <property type="evidence" value="ECO:0007669"/>
    <property type="project" value="TreeGrafter"/>
</dbReference>
<dbReference type="SUPFAM" id="SSF55811">
    <property type="entry name" value="Nudix"/>
    <property type="match status" value="1"/>
</dbReference>